<evidence type="ECO:0000256" key="7">
    <source>
        <dbReference type="ARBA" id="ARBA00033107"/>
    </source>
</evidence>
<name>A0A1U7RFB1_ALLSI</name>
<dbReference type="RefSeq" id="XP_006016954.1">
    <property type="nucleotide sequence ID" value="XM_006016892.3"/>
</dbReference>
<dbReference type="Pfam" id="PF01765">
    <property type="entry name" value="RRF"/>
    <property type="match status" value="1"/>
</dbReference>
<dbReference type="KEGG" id="asn:102386237"/>
<dbReference type="FunFam" id="1.10.132.20:FF:000003">
    <property type="entry name" value="ribosome-recycling factor, mitochondrial isoform X2"/>
    <property type="match status" value="1"/>
</dbReference>
<dbReference type="GO" id="GO:0005739">
    <property type="term" value="C:mitochondrion"/>
    <property type="evidence" value="ECO:0007669"/>
    <property type="project" value="UniProtKB-SubCell"/>
</dbReference>
<dbReference type="CTD" id="92399"/>
<dbReference type="OrthoDB" id="407355at2759"/>
<dbReference type="FunFam" id="3.30.1360.40:FF:000007">
    <property type="entry name" value="ribosome-recycling factor, mitochondrial isoform X1"/>
    <property type="match status" value="1"/>
</dbReference>
<evidence type="ECO:0000256" key="2">
    <source>
        <dbReference type="ARBA" id="ARBA00005912"/>
    </source>
</evidence>
<evidence type="ECO:0000259" key="10">
    <source>
        <dbReference type="Pfam" id="PF01765"/>
    </source>
</evidence>
<reference evidence="12" key="1">
    <citation type="submission" date="2025-08" db="UniProtKB">
        <authorList>
            <consortium name="RefSeq"/>
        </authorList>
    </citation>
    <scope>IDENTIFICATION</scope>
</reference>
<dbReference type="Gene3D" id="1.10.132.20">
    <property type="entry name" value="Ribosome-recycling factor"/>
    <property type="match status" value="1"/>
</dbReference>
<dbReference type="GO" id="GO:0006412">
    <property type="term" value="P:translation"/>
    <property type="evidence" value="ECO:0007669"/>
    <property type="project" value="UniProtKB-KW"/>
</dbReference>
<dbReference type="STRING" id="38654.A0A1U7RFB1"/>
<dbReference type="PANTHER" id="PTHR20982:SF3">
    <property type="entry name" value="MITOCHONDRIAL RIBOSOME RECYCLING FACTOR PSEUDO 1"/>
    <property type="match status" value="1"/>
</dbReference>
<evidence type="ECO:0000256" key="8">
    <source>
        <dbReference type="ARBA" id="ARBA00055779"/>
    </source>
</evidence>
<sequence length="262" mass="28566">MALAGRCARRLRPLLHSVLAGAARPPQQVPAGCSAPLLSASRQRGVRPTVPTRPLVTKKGKAKGKGQSQARVTVDAASVEGVINLEEVNAEMLSVMEALKDDFSKNLSIRTSAGALDHIIVTTKDGKFPLNQLGQISQKSPQRIIVNMSSFPESTAAAIKAIKESRMNLNPEVDGIIIQVPVPKVTREHRESLVKLAKQYTNKAKDSLRWVRSNAMSCVKKAKSTVSEDTIWQLEKQIQQMTDDTVAEMDKLLAAKTKELLV</sequence>
<comment type="function">
    <text evidence="8">Responsible for the disassembly of ribosomes from messenger RNA at the termination of mitochondrial protein biosynthesis. Acts in collaboration with GFM2. Promotes mitochondrial ribosome recycling by dissolution of intersubunit contacts.</text>
</comment>
<proteinExistence type="inferred from homology"/>
<dbReference type="Gene3D" id="3.30.1360.40">
    <property type="match status" value="1"/>
</dbReference>
<organism evidence="11 12">
    <name type="scientific">Alligator sinensis</name>
    <name type="common">Chinese alligator</name>
    <dbReference type="NCBI Taxonomy" id="38654"/>
    <lineage>
        <taxon>Eukaryota</taxon>
        <taxon>Metazoa</taxon>
        <taxon>Chordata</taxon>
        <taxon>Craniata</taxon>
        <taxon>Vertebrata</taxon>
        <taxon>Euteleostomi</taxon>
        <taxon>Archelosauria</taxon>
        <taxon>Archosauria</taxon>
        <taxon>Crocodylia</taxon>
        <taxon>Alligatoridae</taxon>
        <taxon>Alligatorinae</taxon>
        <taxon>Alligator</taxon>
    </lineage>
</organism>
<dbReference type="InterPro" id="IPR036191">
    <property type="entry name" value="RRF_sf"/>
</dbReference>
<dbReference type="InterPro" id="IPR002661">
    <property type="entry name" value="Ribosome_recyc_fac"/>
</dbReference>
<keyword evidence="11" id="KW-1185">Reference proteome</keyword>
<dbReference type="Proteomes" id="UP000189705">
    <property type="component" value="Unplaced"/>
</dbReference>
<dbReference type="SUPFAM" id="SSF55194">
    <property type="entry name" value="Ribosome recycling factor, RRF"/>
    <property type="match status" value="1"/>
</dbReference>
<dbReference type="InterPro" id="IPR023584">
    <property type="entry name" value="Ribosome_recyc_fac_dom"/>
</dbReference>
<comment type="similarity">
    <text evidence="2">Belongs to the RRF family.</text>
</comment>
<feature type="domain" description="Ribosome recycling factor" evidence="10">
    <location>
        <begin position="99"/>
        <end position="261"/>
    </location>
</feature>
<evidence type="ECO:0000256" key="6">
    <source>
        <dbReference type="ARBA" id="ARBA00023128"/>
    </source>
</evidence>
<dbReference type="eggNOG" id="KOG4759">
    <property type="taxonomic scope" value="Eukaryota"/>
</dbReference>
<evidence type="ECO:0000256" key="5">
    <source>
        <dbReference type="ARBA" id="ARBA00022946"/>
    </source>
</evidence>
<feature type="region of interest" description="Disordered" evidence="9">
    <location>
        <begin position="25"/>
        <end position="68"/>
    </location>
</feature>
<keyword evidence="4" id="KW-0648">Protein biosynthesis</keyword>
<gene>
    <name evidence="12" type="primary">MRRF</name>
</gene>
<dbReference type="InParanoid" id="A0A1U7RFB1"/>
<protein>
    <recommendedName>
        <fullName evidence="3">Ribosome-recycling factor, mitochondrial</fullName>
    </recommendedName>
    <alternativeName>
        <fullName evidence="7">Ribosome-releasing factor, mitochondrial</fullName>
    </alternativeName>
</protein>
<evidence type="ECO:0000256" key="9">
    <source>
        <dbReference type="SAM" id="MobiDB-lite"/>
    </source>
</evidence>
<evidence type="ECO:0000256" key="1">
    <source>
        <dbReference type="ARBA" id="ARBA00004173"/>
    </source>
</evidence>
<comment type="subcellular location">
    <subcellularLocation>
        <location evidence="1">Mitochondrion</location>
    </subcellularLocation>
</comment>
<evidence type="ECO:0000313" key="12">
    <source>
        <dbReference type="RefSeq" id="XP_006016954.1"/>
    </source>
</evidence>
<dbReference type="GO" id="GO:0043023">
    <property type="term" value="F:ribosomal large subunit binding"/>
    <property type="evidence" value="ECO:0007669"/>
    <property type="project" value="TreeGrafter"/>
</dbReference>
<accession>A0A1U7RFB1</accession>
<keyword evidence="6" id="KW-0496">Mitochondrion</keyword>
<evidence type="ECO:0000256" key="3">
    <source>
        <dbReference type="ARBA" id="ARBA00020581"/>
    </source>
</evidence>
<evidence type="ECO:0000313" key="11">
    <source>
        <dbReference type="Proteomes" id="UP000189705"/>
    </source>
</evidence>
<dbReference type="AlphaFoldDB" id="A0A1U7RFB1"/>
<keyword evidence="5" id="KW-0809">Transit peptide</keyword>
<dbReference type="PANTHER" id="PTHR20982">
    <property type="entry name" value="RIBOSOME RECYCLING FACTOR"/>
    <property type="match status" value="1"/>
</dbReference>
<evidence type="ECO:0000256" key="4">
    <source>
        <dbReference type="ARBA" id="ARBA00022917"/>
    </source>
</evidence>
<dbReference type="GeneID" id="102386237"/>